<dbReference type="OrthoDB" id="4841107at2759"/>
<sequence length="412" mass="45614">MIKDFDDRFRPADPASGPYFYHVVNVHKATLDVHVMRPSLSFRFTHSRALKANLPPSKIAKMFERKTTGFLALVSPPSPSLASASKNQEPRPRLSPGRHTVLAWAKSGHGAGKNGDLVDSAAGSHTLSNNVWARQVIRLAEVLDLKMDSPFDTMGVSRQDGVSGVFRASHVEVKLAAHAIELLLHVFSPPATAAAADDITATRRRLRELRWARWTDGSRPAFDIVISRKNCDPCHRFVSRLSRLTGVEMNIIWGQELVAAVYKQPVMPRRARQRGGAEGGHDQDGVDDDDEMNDDDDEINHDHDDINDVDNDIKMNDVAQIPVANAPTPVPITPAKQVVINDDSSTPTNRPRRHVRAPAPRPVPGGIIKPLPATPETEPPSWMAPAVRERRRHQWHSLDGGRSIVAHEEDEE</sequence>
<feature type="compositionally biased region" description="Acidic residues" evidence="1">
    <location>
        <begin position="285"/>
        <end position="299"/>
    </location>
</feature>
<protein>
    <submittedName>
        <fullName evidence="2">Uncharacterized protein</fullName>
    </submittedName>
</protein>
<feature type="region of interest" description="Disordered" evidence="1">
    <location>
        <begin position="270"/>
        <end position="308"/>
    </location>
</feature>
<dbReference type="AlphaFoldDB" id="A0A8H4LWP5"/>
<gene>
    <name evidence="2" type="ORF">G6O67_006414</name>
</gene>
<feature type="region of interest" description="Disordered" evidence="1">
    <location>
        <begin position="340"/>
        <end position="412"/>
    </location>
</feature>
<comment type="caution">
    <text evidence="2">The sequence shown here is derived from an EMBL/GenBank/DDBJ whole genome shotgun (WGS) entry which is preliminary data.</text>
</comment>
<keyword evidence="3" id="KW-1185">Reference proteome</keyword>
<evidence type="ECO:0000256" key="1">
    <source>
        <dbReference type="SAM" id="MobiDB-lite"/>
    </source>
</evidence>
<dbReference type="Proteomes" id="UP000557566">
    <property type="component" value="Unassembled WGS sequence"/>
</dbReference>
<dbReference type="EMBL" id="JAAVMX010000007">
    <property type="protein sequence ID" value="KAF4506316.1"/>
    <property type="molecule type" value="Genomic_DNA"/>
</dbReference>
<proteinExistence type="predicted"/>
<reference evidence="2 3" key="1">
    <citation type="journal article" date="2020" name="Genome Biol. Evol.">
        <title>A new high-quality draft genome assembly of the Chinese cordyceps Ophiocordyceps sinensis.</title>
        <authorList>
            <person name="Shu R."/>
            <person name="Zhang J."/>
            <person name="Meng Q."/>
            <person name="Zhang H."/>
            <person name="Zhou G."/>
            <person name="Li M."/>
            <person name="Wu P."/>
            <person name="Zhao Y."/>
            <person name="Chen C."/>
            <person name="Qin Q."/>
        </authorList>
    </citation>
    <scope>NUCLEOTIDE SEQUENCE [LARGE SCALE GENOMIC DNA]</scope>
    <source>
        <strain evidence="2 3">IOZ07</strain>
    </source>
</reference>
<evidence type="ECO:0000313" key="3">
    <source>
        <dbReference type="Proteomes" id="UP000557566"/>
    </source>
</evidence>
<name>A0A8H4LWP5_9HYPO</name>
<accession>A0A8H4LWP5</accession>
<feature type="region of interest" description="Disordered" evidence="1">
    <location>
        <begin position="77"/>
        <end position="96"/>
    </location>
</feature>
<organism evidence="2 3">
    <name type="scientific">Ophiocordyceps sinensis</name>
    <dbReference type="NCBI Taxonomy" id="72228"/>
    <lineage>
        <taxon>Eukaryota</taxon>
        <taxon>Fungi</taxon>
        <taxon>Dikarya</taxon>
        <taxon>Ascomycota</taxon>
        <taxon>Pezizomycotina</taxon>
        <taxon>Sordariomycetes</taxon>
        <taxon>Hypocreomycetidae</taxon>
        <taxon>Hypocreales</taxon>
        <taxon>Ophiocordycipitaceae</taxon>
        <taxon>Ophiocordyceps</taxon>
    </lineage>
</organism>
<evidence type="ECO:0000313" key="2">
    <source>
        <dbReference type="EMBL" id="KAF4506316.1"/>
    </source>
</evidence>